<accession>A0A3D8PXL7</accession>
<protein>
    <submittedName>
        <fullName evidence="2">Uncharacterized protein</fullName>
    </submittedName>
</protein>
<keyword evidence="1" id="KW-0812">Transmembrane</keyword>
<keyword evidence="3" id="KW-1185">Reference proteome</keyword>
<comment type="caution">
    <text evidence="2">The sequence shown here is derived from an EMBL/GenBank/DDBJ whole genome shotgun (WGS) entry which is preliminary data.</text>
</comment>
<dbReference type="AlphaFoldDB" id="A0A3D8PXL7"/>
<name>A0A3D8PXL7_9BACI</name>
<organism evidence="2 3">
    <name type="scientific">Oceanobacillus arenosus</name>
    <dbReference type="NCBI Taxonomy" id="1229153"/>
    <lineage>
        <taxon>Bacteria</taxon>
        <taxon>Bacillati</taxon>
        <taxon>Bacillota</taxon>
        <taxon>Bacilli</taxon>
        <taxon>Bacillales</taxon>
        <taxon>Bacillaceae</taxon>
        <taxon>Oceanobacillus</taxon>
    </lineage>
</organism>
<evidence type="ECO:0000313" key="2">
    <source>
        <dbReference type="EMBL" id="RDW20061.1"/>
    </source>
</evidence>
<reference evidence="3" key="1">
    <citation type="submission" date="2017-11" db="EMBL/GenBank/DDBJ databases">
        <authorList>
            <person name="Zhu W."/>
        </authorList>
    </citation>
    <scope>NUCLEOTIDE SEQUENCE [LARGE SCALE GENOMIC DNA]</scope>
    <source>
        <strain evidence="3">CAU 1183</strain>
    </source>
</reference>
<evidence type="ECO:0000313" key="3">
    <source>
        <dbReference type="Proteomes" id="UP000257143"/>
    </source>
</evidence>
<sequence>MKVLSGALVLEVLMLFYYIEVIVLKRQSTLIRFKEEQLQREKDEKIIYNTNISPAGICFKCL</sequence>
<gene>
    <name evidence="2" type="ORF">CWR48_04880</name>
</gene>
<feature type="transmembrane region" description="Helical" evidence="1">
    <location>
        <begin position="6"/>
        <end position="24"/>
    </location>
</feature>
<evidence type="ECO:0000256" key="1">
    <source>
        <dbReference type="SAM" id="Phobius"/>
    </source>
</evidence>
<dbReference type="Proteomes" id="UP000257143">
    <property type="component" value="Unassembled WGS sequence"/>
</dbReference>
<keyword evidence="1" id="KW-0472">Membrane</keyword>
<keyword evidence="1" id="KW-1133">Transmembrane helix</keyword>
<dbReference type="EMBL" id="PIOC01000010">
    <property type="protein sequence ID" value="RDW20061.1"/>
    <property type="molecule type" value="Genomic_DNA"/>
</dbReference>
<proteinExistence type="predicted"/>